<dbReference type="EMBL" id="JARKNE010000007">
    <property type="protein sequence ID" value="KAK5818699.1"/>
    <property type="molecule type" value="Genomic_DNA"/>
</dbReference>
<evidence type="ECO:0000313" key="3">
    <source>
        <dbReference type="Proteomes" id="UP001358586"/>
    </source>
</evidence>
<proteinExistence type="predicted"/>
<evidence type="ECO:0000256" key="1">
    <source>
        <dbReference type="SAM" id="SignalP"/>
    </source>
</evidence>
<reference evidence="2 3" key="1">
    <citation type="submission" date="2023-03" db="EMBL/GenBank/DDBJ databases">
        <title>WGS of Gossypium arboreum.</title>
        <authorList>
            <person name="Yu D."/>
        </authorList>
    </citation>
    <scope>NUCLEOTIDE SEQUENCE [LARGE SCALE GENOMIC DNA]</scope>
    <source>
        <tissue evidence="2">Leaf</tissue>
    </source>
</reference>
<dbReference type="Proteomes" id="UP001358586">
    <property type="component" value="Chromosome 7"/>
</dbReference>
<feature type="signal peptide" evidence="1">
    <location>
        <begin position="1"/>
        <end position="20"/>
    </location>
</feature>
<accession>A0ABR0PC63</accession>
<comment type="caution">
    <text evidence="2">The sequence shown here is derived from an EMBL/GenBank/DDBJ whole genome shotgun (WGS) entry which is preliminary data.</text>
</comment>
<organism evidence="2 3">
    <name type="scientific">Gossypium arboreum</name>
    <name type="common">Tree cotton</name>
    <name type="synonym">Gossypium nanking</name>
    <dbReference type="NCBI Taxonomy" id="29729"/>
    <lineage>
        <taxon>Eukaryota</taxon>
        <taxon>Viridiplantae</taxon>
        <taxon>Streptophyta</taxon>
        <taxon>Embryophyta</taxon>
        <taxon>Tracheophyta</taxon>
        <taxon>Spermatophyta</taxon>
        <taxon>Magnoliopsida</taxon>
        <taxon>eudicotyledons</taxon>
        <taxon>Gunneridae</taxon>
        <taxon>Pentapetalae</taxon>
        <taxon>rosids</taxon>
        <taxon>malvids</taxon>
        <taxon>Malvales</taxon>
        <taxon>Malvaceae</taxon>
        <taxon>Malvoideae</taxon>
        <taxon>Gossypium</taxon>
    </lineage>
</organism>
<keyword evidence="1" id="KW-0732">Signal</keyword>
<name>A0ABR0PC63_GOSAR</name>
<keyword evidence="3" id="KW-1185">Reference proteome</keyword>
<feature type="chain" id="PRO_5046970807" evidence="1">
    <location>
        <begin position="21"/>
        <end position="129"/>
    </location>
</feature>
<gene>
    <name evidence="2" type="ORF">PVK06_023643</name>
</gene>
<evidence type="ECO:0000313" key="2">
    <source>
        <dbReference type="EMBL" id="KAK5818699.1"/>
    </source>
</evidence>
<protein>
    <submittedName>
        <fullName evidence="2">Uncharacterized protein</fullName>
    </submittedName>
</protein>
<sequence length="129" mass="14551">MLVVKLLALLSGIVKMDVASEEFFKNPSFLMWVGTLEDDISAYQATMSSIRSTINALVEVSVEHDVLKLEDELHLTIVKHYELSRDVQQKCRVEDQDEIVIVEDNASASIDIEIEIGLEVNVYDEPKPT</sequence>